<dbReference type="Pfam" id="PF18030">
    <property type="entry name" value="Rimk_N"/>
    <property type="match status" value="1"/>
</dbReference>
<dbReference type="Gene3D" id="3.40.50.20">
    <property type="match status" value="1"/>
</dbReference>
<dbReference type="PROSITE" id="PS50975">
    <property type="entry name" value="ATP_GRASP"/>
    <property type="match status" value="1"/>
</dbReference>
<dbReference type="InterPro" id="IPR011761">
    <property type="entry name" value="ATP-grasp"/>
</dbReference>
<dbReference type="InterPro" id="IPR013651">
    <property type="entry name" value="ATP-grasp_RimK-type"/>
</dbReference>
<dbReference type="SUPFAM" id="SSF56059">
    <property type="entry name" value="Glutathione synthetase ATP-binding domain-like"/>
    <property type="match status" value="1"/>
</dbReference>
<dbReference type="InterPro" id="IPR041107">
    <property type="entry name" value="Rimk_N"/>
</dbReference>
<evidence type="ECO:0000256" key="4">
    <source>
        <dbReference type="ARBA" id="ARBA00022723"/>
    </source>
</evidence>
<dbReference type="EMBL" id="UGNV01000001">
    <property type="protein sequence ID" value="STX27719.1"/>
    <property type="molecule type" value="Genomic_DNA"/>
</dbReference>
<dbReference type="InterPro" id="IPR004666">
    <property type="entry name" value="Rp_bS6_RimK/Lys_biosynth_LsyX"/>
</dbReference>
<accession>A0A378HXV5</accession>
<evidence type="ECO:0000313" key="13">
    <source>
        <dbReference type="Proteomes" id="UP000254968"/>
    </source>
</evidence>
<dbReference type="Gene3D" id="3.30.470.20">
    <property type="entry name" value="ATP-grasp fold, B domain"/>
    <property type="match status" value="1"/>
</dbReference>
<evidence type="ECO:0000256" key="6">
    <source>
        <dbReference type="ARBA" id="ARBA00022840"/>
    </source>
</evidence>
<keyword evidence="7" id="KW-0460">Magnesium</keyword>
<dbReference type="Pfam" id="PF08443">
    <property type="entry name" value="RimK"/>
    <property type="match status" value="1"/>
</dbReference>
<evidence type="ECO:0000256" key="3">
    <source>
        <dbReference type="ARBA" id="ARBA00022598"/>
    </source>
</evidence>
<evidence type="ECO:0000256" key="10">
    <source>
        <dbReference type="PROSITE-ProRule" id="PRU00409"/>
    </source>
</evidence>
<dbReference type="GO" id="GO:0006412">
    <property type="term" value="P:translation"/>
    <property type="evidence" value="ECO:0007669"/>
    <property type="project" value="UniProtKB-KW"/>
</dbReference>
<dbReference type="PANTHER" id="PTHR21621">
    <property type="entry name" value="RIBOSOMAL PROTEIN S6 MODIFICATION PROTEIN"/>
    <property type="match status" value="1"/>
</dbReference>
<keyword evidence="6 10" id="KW-0067">ATP-binding</keyword>
<reference evidence="12 13" key="1">
    <citation type="submission" date="2018-06" db="EMBL/GenBank/DDBJ databases">
        <authorList>
            <consortium name="Pathogen Informatics"/>
            <person name="Doyle S."/>
        </authorList>
    </citation>
    <scope>NUCLEOTIDE SEQUENCE [LARGE SCALE GENOMIC DNA]</scope>
    <source>
        <strain evidence="12 13">NCTC13315</strain>
    </source>
</reference>
<keyword evidence="5 10" id="KW-0547">Nucleotide-binding</keyword>
<keyword evidence="4" id="KW-0479">Metal-binding</keyword>
<dbReference type="RefSeq" id="WP_115301514.1">
    <property type="nucleotide sequence ID" value="NZ_CAAAHO010000003.1"/>
</dbReference>
<feature type="domain" description="ATP-grasp" evidence="11">
    <location>
        <begin position="111"/>
        <end position="293"/>
    </location>
</feature>
<keyword evidence="9" id="KW-0464">Manganese</keyword>
<evidence type="ECO:0000256" key="8">
    <source>
        <dbReference type="ARBA" id="ARBA00022917"/>
    </source>
</evidence>
<dbReference type="Gene3D" id="3.30.1490.20">
    <property type="entry name" value="ATP-grasp fold, A domain"/>
    <property type="match status" value="1"/>
</dbReference>
<evidence type="ECO:0000256" key="9">
    <source>
        <dbReference type="ARBA" id="ARBA00023211"/>
    </source>
</evidence>
<comment type="cofactor">
    <cofactor evidence="2">
        <name>Mg(2+)</name>
        <dbReference type="ChEBI" id="CHEBI:18420"/>
    </cofactor>
</comment>
<dbReference type="GO" id="GO:0005524">
    <property type="term" value="F:ATP binding"/>
    <property type="evidence" value="ECO:0007669"/>
    <property type="project" value="UniProtKB-UniRule"/>
</dbReference>
<gene>
    <name evidence="12" type="primary">rimK_1</name>
    <name evidence="12" type="ORF">NCTC13315_00226</name>
</gene>
<sequence>MKGWVLYKRNKQELTATDHGVNRFLAVAKQLKIDLDVFKPGQFELIVANQYDKTVLLDGKVAALPDFIMPRLGAETPYHALNLIRQLELLGVCCINNAEAIETVKDKMRMGQLLVDKKLPVPKTMALNIPVPFELVAKEIGYPLVIKNIASARGIGVLLCESANSFQDLIGLLSLQANPQLIIQQFIASSYGRDLRVFVLGQEVIGCMQRLSKSGFKANYSLGGEVLPFDLTPEIKHLALECTKIANLDIAGIDLLFGENGYLVCEANSSPGFKGMELATGEDIATKIMQYIVAKVEKFKH</sequence>
<dbReference type="Proteomes" id="UP000254968">
    <property type="component" value="Unassembled WGS sequence"/>
</dbReference>
<evidence type="ECO:0000256" key="1">
    <source>
        <dbReference type="ARBA" id="ARBA00001936"/>
    </source>
</evidence>
<keyword evidence="3 12" id="KW-0436">Ligase</keyword>
<dbReference type="FunFam" id="3.30.470.20:FF:000058">
    <property type="entry name" value="Alpha-aminoadipate--LysW ligase LysX protein"/>
    <property type="match status" value="1"/>
</dbReference>
<dbReference type="GO" id="GO:0043774">
    <property type="term" value="F:coenzyme F420-2 alpha-glutamyl ligase activity"/>
    <property type="evidence" value="ECO:0007669"/>
    <property type="project" value="TreeGrafter"/>
</dbReference>
<comment type="cofactor">
    <cofactor evidence="1">
        <name>Mn(2+)</name>
        <dbReference type="ChEBI" id="CHEBI:29035"/>
    </cofactor>
</comment>
<evidence type="ECO:0000256" key="2">
    <source>
        <dbReference type="ARBA" id="ARBA00001946"/>
    </source>
</evidence>
<protein>
    <submittedName>
        <fullName evidence="12">Ribosomal protein S6 modification protein</fullName>
        <ecNumber evidence="12">6.3.2.-</ecNumber>
    </submittedName>
</protein>
<dbReference type="InterPro" id="IPR013815">
    <property type="entry name" value="ATP_grasp_subdomain_1"/>
</dbReference>
<evidence type="ECO:0000313" key="12">
    <source>
        <dbReference type="EMBL" id="STX27719.1"/>
    </source>
</evidence>
<evidence type="ECO:0000259" key="11">
    <source>
        <dbReference type="PROSITE" id="PS50975"/>
    </source>
</evidence>
<dbReference type="OrthoDB" id="3865600at2"/>
<keyword evidence="8" id="KW-0648">Protein biosynthesis</keyword>
<dbReference type="AlphaFoldDB" id="A0A378HXV5"/>
<proteinExistence type="predicted"/>
<dbReference type="EC" id="6.3.2.-" evidence="12"/>
<dbReference type="GO" id="GO:0005737">
    <property type="term" value="C:cytoplasm"/>
    <property type="evidence" value="ECO:0007669"/>
    <property type="project" value="TreeGrafter"/>
</dbReference>
<organism evidence="12 13">
    <name type="scientific">Legionella beliardensis</name>
    <dbReference type="NCBI Taxonomy" id="91822"/>
    <lineage>
        <taxon>Bacteria</taxon>
        <taxon>Pseudomonadati</taxon>
        <taxon>Pseudomonadota</taxon>
        <taxon>Gammaproteobacteria</taxon>
        <taxon>Legionellales</taxon>
        <taxon>Legionellaceae</taxon>
        <taxon>Legionella</taxon>
    </lineage>
</organism>
<dbReference type="NCBIfam" id="TIGR00768">
    <property type="entry name" value="rimK_fam"/>
    <property type="match status" value="1"/>
</dbReference>
<name>A0A378HXV5_9GAMM</name>
<dbReference type="PANTHER" id="PTHR21621:SF2">
    <property type="entry name" value="COENZYME GAMMA-F420-2:ALPHA-L-GLUTAMATE LIGASE"/>
    <property type="match status" value="1"/>
</dbReference>
<evidence type="ECO:0000256" key="5">
    <source>
        <dbReference type="ARBA" id="ARBA00022741"/>
    </source>
</evidence>
<keyword evidence="13" id="KW-1185">Reference proteome</keyword>
<evidence type="ECO:0000256" key="7">
    <source>
        <dbReference type="ARBA" id="ARBA00022842"/>
    </source>
</evidence>
<dbReference type="GO" id="GO:0046872">
    <property type="term" value="F:metal ion binding"/>
    <property type="evidence" value="ECO:0007669"/>
    <property type="project" value="UniProtKB-KW"/>
</dbReference>